<evidence type="ECO:0000313" key="2">
    <source>
        <dbReference type="Proteomes" id="UP000824755"/>
    </source>
</evidence>
<evidence type="ECO:0000313" key="1">
    <source>
        <dbReference type="EMBL" id="QYR52955.1"/>
    </source>
</evidence>
<protein>
    <submittedName>
        <fullName evidence="1">Uncharacterized protein</fullName>
    </submittedName>
</protein>
<sequence length="117" mass="13100">MFFKKLGSKIATSVLMSRSGSIVASLTGVSPRELPGPVYEKLSEFIAGIEQDVLAGHQDPLNDHEGAFLQLFFIERVLEGNEHGSFTVERFRNARTRLFSDHKDKIRGDISFLPFTT</sequence>
<gene>
    <name evidence="1" type="ORF">H8L67_00035</name>
</gene>
<keyword evidence="2" id="KW-1185">Reference proteome</keyword>
<organism evidence="1 2">
    <name type="scientific">Lysobacter soyae</name>
    <dbReference type="NCBI Taxonomy" id="2764185"/>
    <lineage>
        <taxon>Bacteria</taxon>
        <taxon>Pseudomonadati</taxon>
        <taxon>Pseudomonadota</taxon>
        <taxon>Gammaproteobacteria</taxon>
        <taxon>Lysobacterales</taxon>
        <taxon>Lysobacteraceae</taxon>
        <taxon>Lysobacter</taxon>
    </lineage>
</organism>
<proteinExistence type="predicted"/>
<dbReference type="EMBL" id="CP080544">
    <property type="protein sequence ID" value="QYR52955.1"/>
    <property type="molecule type" value="Genomic_DNA"/>
</dbReference>
<dbReference type="Proteomes" id="UP000824755">
    <property type="component" value="Chromosome"/>
</dbReference>
<accession>A0ABX8WP07</accession>
<reference evidence="1 2" key="1">
    <citation type="submission" date="2021-08" db="EMBL/GenBank/DDBJ databases">
        <title>Lysobacter sp. strain CJ11 Genome sequencing and assembly.</title>
        <authorList>
            <person name="Kim I."/>
        </authorList>
    </citation>
    <scope>NUCLEOTIDE SEQUENCE [LARGE SCALE GENOMIC DNA]</scope>
    <source>
        <strain evidence="1 2">CJ11</strain>
    </source>
</reference>
<name>A0ABX8WP07_9GAMM</name>
<dbReference type="RefSeq" id="WP_220379775.1">
    <property type="nucleotide sequence ID" value="NZ_CP080544.1"/>
</dbReference>